<keyword evidence="2" id="KW-0805">Transcription regulation</keyword>
<gene>
    <name evidence="5" type="ORF">SAMN04488552_1083</name>
</gene>
<dbReference type="RefSeq" id="WP_089661592.1">
    <property type="nucleotide sequence ID" value="NZ_LT629745.1"/>
</dbReference>
<evidence type="ECO:0000256" key="3">
    <source>
        <dbReference type="ARBA" id="ARBA00023125"/>
    </source>
</evidence>
<keyword evidence="3" id="KW-0238">DNA-binding</keyword>
<evidence type="ECO:0000313" key="6">
    <source>
        <dbReference type="Proteomes" id="UP000198858"/>
    </source>
</evidence>
<reference evidence="5 6" key="1">
    <citation type="submission" date="2016-10" db="EMBL/GenBank/DDBJ databases">
        <authorList>
            <person name="Varghese N."/>
            <person name="Submissions S."/>
        </authorList>
    </citation>
    <scope>NUCLEOTIDE SEQUENCE [LARGE SCALE GENOMIC DNA]</scope>
    <source>
        <strain evidence="5 6">Mar_2010_102</strain>
    </source>
</reference>
<dbReference type="Proteomes" id="UP000198858">
    <property type="component" value="Chromosome I"/>
</dbReference>
<dbReference type="PIRSF" id="PIRSF019455">
    <property type="entry name" value="CopR_AtkY"/>
    <property type="match status" value="1"/>
</dbReference>
<evidence type="ECO:0000256" key="1">
    <source>
        <dbReference type="ARBA" id="ARBA00011046"/>
    </source>
</evidence>
<comment type="similarity">
    <text evidence="1">Belongs to the BlaI transcriptional regulatory family.</text>
</comment>
<dbReference type="InterPro" id="IPR005650">
    <property type="entry name" value="BlaI_family"/>
</dbReference>
<dbReference type="InterPro" id="IPR036390">
    <property type="entry name" value="WH_DNA-bd_sf"/>
</dbReference>
<dbReference type="GO" id="GO:0045892">
    <property type="term" value="P:negative regulation of DNA-templated transcription"/>
    <property type="evidence" value="ECO:0007669"/>
    <property type="project" value="InterPro"/>
</dbReference>
<name>A0A1H1M1R3_9FLAO</name>
<evidence type="ECO:0000313" key="5">
    <source>
        <dbReference type="EMBL" id="SDR79949.1"/>
    </source>
</evidence>
<evidence type="ECO:0000256" key="2">
    <source>
        <dbReference type="ARBA" id="ARBA00023015"/>
    </source>
</evidence>
<protein>
    <submittedName>
        <fullName evidence="5">Predicted transcriptional regulator</fullName>
    </submittedName>
</protein>
<dbReference type="AlphaFoldDB" id="A0A1H1M1R3"/>
<dbReference type="SUPFAM" id="SSF46785">
    <property type="entry name" value="Winged helix' DNA-binding domain"/>
    <property type="match status" value="1"/>
</dbReference>
<keyword evidence="6" id="KW-1185">Reference proteome</keyword>
<dbReference type="GO" id="GO:0003677">
    <property type="term" value="F:DNA binding"/>
    <property type="evidence" value="ECO:0007669"/>
    <property type="project" value="UniProtKB-KW"/>
</dbReference>
<organism evidence="5 6">
    <name type="scientific">Christiangramia echinicola</name>
    <dbReference type="NCBI Taxonomy" id="279359"/>
    <lineage>
        <taxon>Bacteria</taxon>
        <taxon>Pseudomonadati</taxon>
        <taxon>Bacteroidota</taxon>
        <taxon>Flavobacteriia</taxon>
        <taxon>Flavobacteriales</taxon>
        <taxon>Flavobacteriaceae</taxon>
        <taxon>Christiangramia</taxon>
    </lineage>
</organism>
<accession>A0A1H1M1R3</accession>
<dbReference type="InterPro" id="IPR036388">
    <property type="entry name" value="WH-like_DNA-bd_sf"/>
</dbReference>
<dbReference type="Gene3D" id="1.10.10.10">
    <property type="entry name" value="Winged helix-like DNA-binding domain superfamily/Winged helix DNA-binding domain"/>
    <property type="match status" value="1"/>
</dbReference>
<sequence length="121" mass="14061">MKQLTKAEEEIMQILWELKQANVASIIDSMPNPKPAYNTVSTIVRILESKGFVDHKQKGKGYIYFPVLEKETYSNQSMKQLMNNYFNGSFQSMVSFFMKKNDMSSDELESIMKEINKNEKS</sequence>
<dbReference type="STRING" id="1250231.SAMN04488552_1083"/>
<keyword evidence="4" id="KW-0804">Transcription</keyword>
<proteinExistence type="inferred from homology"/>
<dbReference type="Gene3D" id="1.10.4040.10">
    <property type="entry name" value="Penicillinase repressor domain"/>
    <property type="match status" value="1"/>
</dbReference>
<dbReference type="EMBL" id="LT629745">
    <property type="protein sequence ID" value="SDR79949.1"/>
    <property type="molecule type" value="Genomic_DNA"/>
</dbReference>
<evidence type="ECO:0000256" key="4">
    <source>
        <dbReference type="ARBA" id="ARBA00023163"/>
    </source>
</evidence>
<dbReference type="Pfam" id="PF03965">
    <property type="entry name" value="Penicillinase_R"/>
    <property type="match status" value="1"/>
</dbReference>